<evidence type="ECO:0000313" key="10">
    <source>
        <dbReference type="Proteomes" id="UP000198832"/>
    </source>
</evidence>
<evidence type="ECO:0000313" key="9">
    <source>
        <dbReference type="EMBL" id="SFB99918.1"/>
    </source>
</evidence>
<dbReference type="Pfam" id="PF03734">
    <property type="entry name" value="YkuD"/>
    <property type="match status" value="1"/>
</dbReference>
<dbReference type="InterPro" id="IPR005490">
    <property type="entry name" value="LD_TPept_cat_dom"/>
</dbReference>
<keyword evidence="5" id="KW-0961">Cell wall biogenesis/degradation</keyword>
<dbReference type="Pfam" id="PF01471">
    <property type="entry name" value="PG_binding_1"/>
    <property type="match status" value="1"/>
</dbReference>
<dbReference type="GO" id="GO:0016740">
    <property type="term" value="F:transferase activity"/>
    <property type="evidence" value="ECO:0007669"/>
    <property type="project" value="UniProtKB-KW"/>
</dbReference>
<protein>
    <submittedName>
        <fullName evidence="9">Peptidoglycan-binding (PGRP) domain of peptidoglycan hydrolases-containing protein</fullName>
    </submittedName>
</protein>
<dbReference type="RefSeq" id="WP_091120925.1">
    <property type="nucleotide sequence ID" value="NZ_FOLB01000003.1"/>
</dbReference>
<dbReference type="GO" id="GO:0016787">
    <property type="term" value="F:hydrolase activity"/>
    <property type="evidence" value="ECO:0007669"/>
    <property type="project" value="UniProtKB-KW"/>
</dbReference>
<organism evidence="9 10">
    <name type="scientific">Nocardioides terrae</name>
    <dbReference type="NCBI Taxonomy" id="574651"/>
    <lineage>
        <taxon>Bacteria</taxon>
        <taxon>Bacillati</taxon>
        <taxon>Actinomycetota</taxon>
        <taxon>Actinomycetes</taxon>
        <taxon>Propionibacteriales</taxon>
        <taxon>Nocardioidaceae</taxon>
        <taxon>Nocardioides</taxon>
    </lineage>
</organism>
<dbReference type="UniPathway" id="UPA00219"/>
<feature type="chain" id="PRO_5011509491" evidence="6">
    <location>
        <begin position="26"/>
        <end position="243"/>
    </location>
</feature>
<keyword evidence="3" id="KW-0133">Cell shape</keyword>
<dbReference type="InterPro" id="IPR038063">
    <property type="entry name" value="Transpep_catalytic_dom"/>
</dbReference>
<dbReference type="STRING" id="574651.SAMN04487968_10336"/>
<dbReference type="Gene3D" id="2.40.440.10">
    <property type="entry name" value="L,D-transpeptidase catalytic domain-like"/>
    <property type="match status" value="1"/>
</dbReference>
<keyword evidence="2" id="KW-0808">Transferase</keyword>
<dbReference type="SUPFAM" id="SSF47090">
    <property type="entry name" value="PGBD-like"/>
    <property type="match status" value="1"/>
</dbReference>
<dbReference type="InterPro" id="IPR036366">
    <property type="entry name" value="PGBDSf"/>
</dbReference>
<keyword evidence="10" id="KW-1185">Reference proteome</keyword>
<dbReference type="GO" id="GO:0009252">
    <property type="term" value="P:peptidoglycan biosynthetic process"/>
    <property type="evidence" value="ECO:0007669"/>
    <property type="project" value="UniProtKB-UniPathway"/>
</dbReference>
<dbReference type="InterPro" id="IPR002477">
    <property type="entry name" value="Peptidoglycan-bd-like"/>
</dbReference>
<dbReference type="OrthoDB" id="3815425at2"/>
<evidence type="ECO:0000256" key="2">
    <source>
        <dbReference type="ARBA" id="ARBA00022679"/>
    </source>
</evidence>
<name>A0A1I1FQN4_9ACTN</name>
<keyword evidence="9" id="KW-0378">Hydrolase</keyword>
<dbReference type="GO" id="GO:0071555">
    <property type="term" value="P:cell wall organization"/>
    <property type="evidence" value="ECO:0007669"/>
    <property type="project" value="UniProtKB-KW"/>
</dbReference>
<feature type="domain" description="L,D-TPase catalytic" evidence="8">
    <location>
        <begin position="171"/>
        <end position="241"/>
    </location>
</feature>
<dbReference type="EMBL" id="FOLB01000003">
    <property type="protein sequence ID" value="SFB99918.1"/>
    <property type="molecule type" value="Genomic_DNA"/>
</dbReference>
<feature type="domain" description="Peptidoglycan binding-like" evidence="7">
    <location>
        <begin position="42"/>
        <end position="94"/>
    </location>
</feature>
<reference evidence="9 10" key="1">
    <citation type="submission" date="2016-10" db="EMBL/GenBank/DDBJ databases">
        <authorList>
            <person name="de Groot N.N."/>
        </authorList>
    </citation>
    <scope>NUCLEOTIDE SEQUENCE [LARGE SCALE GENOMIC DNA]</scope>
    <source>
        <strain evidence="9 10">CGMCC 1.7056</strain>
    </source>
</reference>
<sequence length="243" mass="26214">MRRLAIGLAALLLTGLAAPVGPAGATGPESRAAARAAGRTWVREAQRRLDALHCDAGQADGHVGLHTRSAVVRLQSRNGLHVDGHLGRTTRRLLLSGAAQRCDRRPVPAHSGRGRRIVVDQRQNWLWLVGSGGRVVAQAGIVDNPAVLHAGTWRTGSYCGRPARVVKNQSGAVYMDHFVRFAPCGIGFHRIPTYKTTGAQMHPDWYLGTDLTGDSHGCVRLSARMATRVWDFTAGRTTTVKVL</sequence>
<evidence type="ECO:0000256" key="1">
    <source>
        <dbReference type="ARBA" id="ARBA00004752"/>
    </source>
</evidence>
<dbReference type="CDD" id="cd16913">
    <property type="entry name" value="YkuD_like"/>
    <property type="match status" value="1"/>
</dbReference>
<feature type="signal peptide" evidence="6">
    <location>
        <begin position="1"/>
        <end position="25"/>
    </location>
</feature>
<evidence type="ECO:0000259" key="7">
    <source>
        <dbReference type="Pfam" id="PF01471"/>
    </source>
</evidence>
<comment type="pathway">
    <text evidence="1">Cell wall biogenesis; peptidoglycan biosynthesis.</text>
</comment>
<evidence type="ECO:0000256" key="3">
    <source>
        <dbReference type="ARBA" id="ARBA00022960"/>
    </source>
</evidence>
<dbReference type="Proteomes" id="UP000198832">
    <property type="component" value="Unassembled WGS sequence"/>
</dbReference>
<evidence type="ECO:0000256" key="6">
    <source>
        <dbReference type="SAM" id="SignalP"/>
    </source>
</evidence>
<dbReference type="Gene3D" id="1.10.101.10">
    <property type="entry name" value="PGBD-like superfamily/PGBD"/>
    <property type="match status" value="1"/>
</dbReference>
<dbReference type="AlphaFoldDB" id="A0A1I1FQN4"/>
<dbReference type="SUPFAM" id="SSF141523">
    <property type="entry name" value="L,D-transpeptidase catalytic domain-like"/>
    <property type="match status" value="1"/>
</dbReference>
<evidence type="ECO:0000256" key="5">
    <source>
        <dbReference type="ARBA" id="ARBA00023316"/>
    </source>
</evidence>
<evidence type="ECO:0000256" key="4">
    <source>
        <dbReference type="ARBA" id="ARBA00022984"/>
    </source>
</evidence>
<gene>
    <name evidence="9" type="ORF">SAMN04487968_10336</name>
</gene>
<evidence type="ECO:0000259" key="8">
    <source>
        <dbReference type="Pfam" id="PF03734"/>
    </source>
</evidence>
<dbReference type="InterPro" id="IPR036365">
    <property type="entry name" value="PGBD-like_sf"/>
</dbReference>
<accession>A0A1I1FQN4</accession>
<keyword evidence="6" id="KW-0732">Signal</keyword>
<proteinExistence type="predicted"/>
<dbReference type="GO" id="GO:0008360">
    <property type="term" value="P:regulation of cell shape"/>
    <property type="evidence" value="ECO:0007669"/>
    <property type="project" value="UniProtKB-KW"/>
</dbReference>
<keyword evidence="4" id="KW-0573">Peptidoglycan synthesis</keyword>